<proteinExistence type="predicted"/>
<protein>
    <submittedName>
        <fullName evidence="1">Uncharacterized protein</fullName>
    </submittedName>
</protein>
<comment type="caution">
    <text evidence="1">The sequence shown here is derived from an EMBL/GenBank/DDBJ whole genome shotgun (WGS) entry which is preliminary data.</text>
</comment>
<evidence type="ECO:0000313" key="1">
    <source>
        <dbReference type="EMBL" id="OUB42041.1"/>
    </source>
</evidence>
<accession>A0A9X6LFU5</accession>
<gene>
    <name evidence="1" type="ORF">BK716_29275</name>
</gene>
<name>A0A9X6LFU5_BACUH</name>
<dbReference type="AlphaFoldDB" id="A0A9X6LFU5"/>
<sequence>MRTNVKNGTIFLGYAATVGDKIRIGNKRLMNIEYFTLADFCPVLAETNEKGVVKRLYVDVNCEADEIFNNAIRHIKPNDVLTGTIIDPKDFFAEKMGGKE</sequence>
<dbReference type="RefSeq" id="WP_088115558.1">
    <property type="nucleotide sequence ID" value="NZ_MOOK01000219.1"/>
</dbReference>
<dbReference type="EMBL" id="MOOK01000219">
    <property type="protein sequence ID" value="OUB42041.1"/>
    <property type="molecule type" value="Genomic_DNA"/>
</dbReference>
<dbReference type="Proteomes" id="UP000194816">
    <property type="component" value="Unassembled WGS sequence"/>
</dbReference>
<organism evidence="1 2">
    <name type="scientific">Bacillus thuringiensis subsp. higo</name>
    <dbReference type="NCBI Taxonomy" id="132266"/>
    <lineage>
        <taxon>Bacteria</taxon>
        <taxon>Bacillati</taxon>
        <taxon>Bacillota</taxon>
        <taxon>Bacilli</taxon>
        <taxon>Bacillales</taxon>
        <taxon>Bacillaceae</taxon>
        <taxon>Bacillus</taxon>
        <taxon>Bacillus cereus group</taxon>
    </lineage>
</organism>
<reference evidence="1 2" key="1">
    <citation type="submission" date="2016-10" db="EMBL/GenBank/DDBJ databases">
        <title>Comparative genomics of Bacillus thuringiensis reveals a path to pathogens against multiple invertebrate hosts.</title>
        <authorList>
            <person name="Zheng J."/>
            <person name="Gao Q."/>
            <person name="Liu H."/>
            <person name="Peng D."/>
            <person name="Ruan L."/>
            <person name="Sun M."/>
        </authorList>
    </citation>
    <scope>NUCLEOTIDE SEQUENCE [LARGE SCALE GENOMIC DNA]</scope>
    <source>
        <strain evidence="1">BGSC 4AU1</strain>
    </source>
</reference>
<evidence type="ECO:0000313" key="2">
    <source>
        <dbReference type="Proteomes" id="UP000194816"/>
    </source>
</evidence>